<organism evidence="2 3">
    <name type="scientific">Collibacillus ludicampi</name>
    <dbReference type="NCBI Taxonomy" id="2771369"/>
    <lineage>
        <taxon>Bacteria</taxon>
        <taxon>Bacillati</taxon>
        <taxon>Bacillota</taxon>
        <taxon>Bacilli</taxon>
        <taxon>Bacillales</taxon>
        <taxon>Alicyclobacillaceae</taxon>
        <taxon>Collibacillus</taxon>
    </lineage>
</organism>
<comment type="caution">
    <text evidence="2">The sequence shown here is derived from an EMBL/GenBank/DDBJ whole genome shotgun (WGS) entry which is preliminary data.</text>
</comment>
<dbReference type="RefSeq" id="WP_282199868.1">
    <property type="nucleotide sequence ID" value="NZ_BOQE01000001.1"/>
</dbReference>
<gene>
    <name evidence="2" type="ORF">DNHGIG_23650</name>
</gene>
<proteinExistence type="predicted"/>
<evidence type="ECO:0000259" key="1">
    <source>
        <dbReference type="PROSITE" id="PS50943"/>
    </source>
</evidence>
<name>A0AAV4LG49_9BACL</name>
<dbReference type="SUPFAM" id="SSF47413">
    <property type="entry name" value="lambda repressor-like DNA-binding domains"/>
    <property type="match status" value="1"/>
</dbReference>
<dbReference type="InterPro" id="IPR010982">
    <property type="entry name" value="Lambda_DNA-bd_dom_sf"/>
</dbReference>
<feature type="domain" description="HTH cro/C1-type" evidence="1">
    <location>
        <begin position="5"/>
        <end position="59"/>
    </location>
</feature>
<dbReference type="Proteomes" id="UP001057291">
    <property type="component" value="Unassembled WGS sequence"/>
</dbReference>
<dbReference type="InterPro" id="IPR001387">
    <property type="entry name" value="Cro/C1-type_HTH"/>
</dbReference>
<keyword evidence="3" id="KW-1185">Reference proteome</keyword>
<reference evidence="2" key="1">
    <citation type="journal article" date="2023" name="Int. J. Syst. Evol. Microbiol.">
        <title>Collibacillus ludicampi gen. nov., sp. nov., a new soil bacterium of the family Alicyclobacillaceae.</title>
        <authorList>
            <person name="Jojima T."/>
            <person name="Ioku Y."/>
            <person name="Fukuta Y."/>
            <person name="Shirasaka N."/>
            <person name="Matsumura Y."/>
            <person name="Mori M."/>
        </authorList>
    </citation>
    <scope>NUCLEOTIDE SEQUENCE</scope>
    <source>
        <strain evidence="2">TP075</strain>
    </source>
</reference>
<dbReference type="CDD" id="cd00093">
    <property type="entry name" value="HTH_XRE"/>
    <property type="match status" value="1"/>
</dbReference>
<dbReference type="Gene3D" id="1.10.260.40">
    <property type="entry name" value="lambda repressor-like DNA-binding domains"/>
    <property type="match status" value="1"/>
</dbReference>
<dbReference type="EMBL" id="BOQE01000001">
    <property type="protein sequence ID" value="GIM46816.1"/>
    <property type="molecule type" value="Genomic_DNA"/>
</dbReference>
<accession>A0AAV4LG49</accession>
<dbReference type="SMART" id="SM00530">
    <property type="entry name" value="HTH_XRE"/>
    <property type="match status" value="1"/>
</dbReference>
<evidence type="ECO:0000313" key="3">
    <source>
        <dbReference type="Proteomes" id="UP001057291"/>
    </source>
</evidence>
<dbReference type="PROSITE" id="PS50943">
    <property type="entry name" value="HTH_CROC1"/>
    <property type="match status" value="1"/>
</dbReference>
<dbReference type="AlphaFoldDB" id="A0AAV4LG49"/>
<dbReference type="Pfam" id="PF13443">
    <property type="entry name" value="HTH_26"/>
    <property type="match status" value="1"/>
</dbReference>
<evidence type="ECO:0000313" key="2">
    <source>
        <dbReference type="EMBL" id="GIM46816.1"/>
    </source>
</evidence>
<dbReference type="GO" id="GO:0003677">
    <property type="term" value="F:DNA binding"/>
    <property type="evidence" value="ECO:0007669"/>
    <property type="project" value="InterPro"/>
</dbReference>
<protein>
    <recommendedName>
        <fullName evidence="1">HTH cro/C1-type domain-containing protein</fullName>
    </recommendedName>
</protein>
<sequence>MKCRLKEILEERGIKQKWLCERTGVGVSHMSRIIGGKMIPTLEVAFKIAAALGLTVHDIWEPD</sequence>